<organism evidence="2 3">
    <name type="scientific">Sorlinia euscelidii</name>
    <dbReference type="NCBI Taxonomy" id="3081148"/>
    <lineage>
        <taxon>Bacteria</taxon>
        <taxon>Pseudomonadati</taxon>
        <taxon>Pseudomonadota</taxon>
        <taxon>Alphaproteobacteria</taxon>
        <taxon>Acetobacterales</taxon>
        <taxon>Acetobacteraceae</taxon>
        <taxon>Sorlinia</taxon>
    </lineage>
</organism>
<accession>A0ABU7U1T5</accession>
<reference evidence="2 3" key="1">
    <citation type="submission" date="2023-10" db="EMBL/GenBank/DDBJ databases">
        <title>Sorlinia euscelidii gen. nov., sp. nov., an acetic acid bacteria isolated from the gut of Euscelidius variegatus emitter.</title>
        <authorList>
            <person name="Michoud G."/>
            <person name="Marasco R."/>
            <person name="Seferji K."/>
            <person name="Gonella E."/>
            <person name="Garuglieri E."/>
            <person name="Alma A."/>
            <person name="Mapelli F."/>
            <person name="Borin S."/>
            <person name="Daffonchio D."/>
            <person name="Crotti E."/>
        </authorList>
    </citation>
    <scope>NUCLEOTIDE SEQUENCE [LARGE SCALE GENOMIC DNA]</scope>
    <source>
        <strain evidence="2 3">EV16P</strain>
    </source>
</reference>
<dbReference type="InterPro" id="IPR009081">
    <property type="entry name" value="PP-bd_ACP"/>
</dbReference>
<keyword evidence="3" id="KW-1185">Reference proteome</keyword>
<proteinExistence type="predicted"/>
<dbReference type="SUPFAM" id="SSF47336">
    <property type="entry name" value="ACP-like"/>
    <property type="match status" value="1"/>
</dbReference>
<dbReference type="InterPro" id="IPR036736">
    <property type="entry name" value="ACP-like_sf"/>
</dbReference>
<evidence type="ECO:0000313" key="2">
    <source>
        <dbReference type="EMBL" id="MEE8658031.1"/>
    </source>
</evidence>
<feature type="domain" description="Carrier" evidence="1">
    <location>
        <begin position="2"/>
        <end position="78"/>
    </location>
</feature>
<comment type="caution">
    <text evidence="2">The sequence shown here is derived from an EMBL/GenBank/DDBJ whole genome shotgun (WGS) entry which is preliminary data.</text>
</comment>
<evidence type="ECO:0000259" key="1">
    <source>
        <dbReference type="PROSITE" id="PS50075"/>
    </source>
</evidence>
<sequence length="96" mass="10724">MSNLLPIVIDQLTKHFKSEPNLITAETRLVEDLQADSFDFVEVVFELETRLDIVIPDDFYTSKLKTVEDIVLALEEVIAQKQAALSNSTEVEGAAT</sequence>
<name>A0ABU7U1T5_9PROT</name>
<dbReference type="Gene3D" id="1.10.1200.10">
    <property type="entry name" value="ACP-like"/>
    <property type="match status" value="1"/>
</dbReference>
<protein>
    <recommendedName>
        <fullName evidence="1">Carrier domain-containing protein</fullName>
    </recommendedName>
</protein>
<dbReference type="Proteomes" id="UP001312908">
    <property type="component" value="Unassembled WGS sequence"/>
</dbReference>
<evidence type="ECO:0000313" key="3">
    <source>
        <dbReference type="Proteomes" id="UP001312908"/>
    </source>
</evidence>
<gene>
    <name evidence="2" type="ORF">DOFOFD_03255</name>
</gene>
<dbReference type="RefSeq" id="WP_394818982.1">
    <property type="nucleotide sequence ID" value="NZ_JAWJZY010000001.1"/>
</dbReference>
<dbReference type="EMBL" id="JAWJZY010000001">
    <property type="protein sequence ID" value="MEE8658031.1"/>
    <property type="molecule type" value="Genomic_DNA"/>
</dbReference>
<dbReference type="Pfam" id="PF00550">
    <property type="entry name" value="PP-binding"/>
    <property type="match status" value="1"/>
</dbReference>
<dbReference type="PROSITE" id="PS50075">
    <property type="entry name" value="CARRIER"/>
    <property type="match status" value="1"/>
</dbReference>